<dbReference type="AlphaFoldDB" id="A0A3M7PU07"/>
<sequence length="61" mass="7071">MADWDYAINKDGLKAIVKNYAESLGKSVRFNNGQRSFKNVKKMQLSMLHFIAVLFQNYTNL</sequence>
<proteinExistence type="predicted"/>
<reference evidence="1 2" key="1">
    <citation type="journal article" date="2018" name="Sci. Rep.">
        <title>Genomic signatures of local adaptation to the degree of environmental predictability in rotifers.</title>
        <authorList>
            <person name="Franch-Gras L."/>
            <person name="Hahn C."/>
            <person name="Garcia-Roger E.M."/>
            <person name="Carmona M.J."/>
            <person name="Serra M."/>
            <person name="Gomez A."/>
        </authorList>
    </citation>
    <scope>NUCLEOTIDE SEQUENCE [LARGE SCALE GENOMIC DNA]</scope>
    <source>
        <strain evidence="1">HYR1</strain>
    </source>
</reference>
<evidence type="ECO:0000313" key="1">
    <source>
        <dbReference type="EMBL" id="RNA02454.1"/>
    </source>
</evidence>
<keyword evidence="2" id="KW-1185">Reference proteome</keyword>
<gene>
    <name evidence="1" type="ORF">BpHYR1_015462</name>
</gene>
<protein>
    <submittedName>
        <fullName evidence="1">Uncharacterized protein</fullName>
    </submittedName>
</protein>
<name>A0A3M7PU07_BRAPC</name>
<dbReference type="EMBL" id="REGN01008877">
    <property type="protein sequence ID" value="RNA02454.1"/>
    <property type="molecule type" value="Genomic_DNA"/>
</dbReference>
<accession>A0A3M7PU07</accession>
<dbReference type="Proteomes" id="UP000276133">
    <property type="component" value="Unassembled WGS sequence"/>
</dbReference>
<comment type="caution">
    <text evidence="1">The sequence shown here is derived from an EMBL/GenBank/DDBJ whole genome shotgun (WGS) entry which is preliminary data.</text>
</comment>
<evidence type="ECO:0000313" key="2">
    <source>
        <dbReference type="Proteomes" id="UP000276133"/>
    </source>
</evidence>
<organism evidence="1 2">
    <name type="scientific">Brachionus plicatilis</name>
    <name type="common">Marine rotifer</name>
    <name type="synonym">Brachionus muelleri</name>
    <dbReference type="NCBI Taxonomy" id="10195"/>
    <lineage>
        <taxon>Eukaryota</taxon>
        <taxon>Metazoa</taxon>
        <taxon>Spiralia</taxon>
        <taxon>Gnathifera</taxon>
        <taxon>Rotifera</taxon>
        <taxon>Eurotatoria</taxon>
        <taxon>Monogononta</taxon>
        <taxon>Pseudotrocha</taxon>
        <taxon>Ploima</taxon>
        <taxon>Brachionidae</taxon>
        <taxon>Brachionus</taxon>
    </lineage>
</organism>